<evidence type="ECO:0000256" key="2">
    <source>
        <dbReference type="ARBA" id="ARBA00023125"/>
    </source>
</evidence>
<protein>
    <submittedName>
        <fullName evidence="5">Transcriptional regulator, HxlR family</fullName>
    </submittedName>
</protein>
<dbReference type="STRING" id="1122204.SAMN05421781_1905"/>
<evidence type="ECO:0000313" key="5">
    <source>
        <dbReference type="EMBL" id="SDW59700.1"/>
    </source>
</evidence>
<dbReference type="PROSITE" id="PS51118">
    <property type="entry name" value="HTH_HXLR"/>
    <property type="match status" value="1"/>
</dbReference>
<evidence type="ECO:0000313" key="6">
    <source>
        <dbReference type="Proteomes" id="UP000199488"/>
    </source>
</evidence>
<accession>A0A1H2UUC5</accession>
<organism evidence="5 6">
    <name type="scientific">Marinococcus luteus</name>
    <dbReference type="NCBI Taxonomy" id="1122204"/>
    <lineage>
        <taxon>Bacteria</taxon>
        <taxon>Bacillati</taxon>
        <taxon>Bacillota</taxon>
        <taxon>Bacilli</taxon>
        <taxon>Bacillales</taxon>
        <taxon>Bacillaceae</taxon>
        <taxon>Marinococcus</taxon>
    </lineage>
</organism>
<dbReference type="RefSeq" id="WP_091614217.1">
    <property type="nucleotide sequence ID" value="NZ_FNNC01000003.1"/>
</dbReference>
<dbReference type="PANTHER" id="PTHR33204">
    <property type="entry name" value="TRANSCRIPTIONAL REGULATOR, MARR FAMILY"/>
    <property type="match status" value="1"/>
</dbReference>
<dbReference type="InterPro" id="IPR002577">
    <property type="entry name" value="HTH_HxlR"/>
</dbReference>
<sequence>MMDPFQAHCEMEVTLAVISGKWKADIVQILSDGTPRRYGFFQKILPEVTPKILTNQLRELENAGILTRAIYPEVPVRVEYQLTEAGTGLLPILEALEIWAQSYTKKIR</sequence>
<reference evidence="5 6" key="1">
    <citation type="submission" date="2016-10" db="EMBL/GenBank/DDBJ databases">
        <authorList>
            <person name="de Groot N.N."/>
        </authorList>
    </citation>
    <scope>NUCLEOTIDE SEQUENCE [LARGE SCALE GENOMIC DNA]</scope>
    <source>
        <strain evidence="5 6">DSM 23126</strain>
    </source>
</reference>
<dbReference type="Pfam" id="PF01638">
    <property type="entry name" value="HxlR"/>
    <property type="match status" value="1"/>
</dbReference>
<keyword evidence="6" id="KW-1185">Reference proteome</keyword>
<dbReference type="GO" id="GO:0003677">
    <property type="term" value="F:DNA binding"/>
    <property type="evidence" value="ECO:0007669"/>
    <property type="project" value="UniProtKB-KW"/>
</dbReference>
<gene>
    <name evidence="5" type="ORF">SAMN05421781_1905</name>
</gene>
<dbReference type="PANTHER" id="PTHR33204:SF38">
    <property type="entry name" value="HTH-TYPE TRANSCRIPTIONAL ACTIVATOR HXLR"/>
    <property type="match status" value="1"/>
</dbReference>
<keyword evidence="2" id="KW-0238">DNA-binding</keyword>
<dbReference type="InterPro" id="IPR036390">
    <property type="entry name" value="WH_DNA-bd_sf"/>
</dbReference>
<dbReference type="EMBL" id="FNNC01000003">
    <property type="protein sequence ID" value="SDW59700.1"/>
    <property type="molecule type" value="Genomic_DNA"/>
</dbReference>
<feature type="domain" description="HTH hxlR-type" evidence="4">
    <location>
        <begin position="9"/>
        <end position="108"/>
    </location>
</feature>
<dbReference type="AlphaFoldDB" id="A0A1H2UUC5"/>
<evidence type="ECO:0000259" key="4">
    <source>
        <dbReference type="PROSITE" id="PS51118"/>
    </source>
</evidence>
<dbReference type="InterPro" id="IPR036388">
    <property type="entry name" value="WH-like_DNA-bd_sf"/>
</dbReference>
<dbReference type="Proteomes" id="UP000199488">
    <property type="component" value="Unassembled WGS sequence"/>
</dbReference>
<evidence type="ECO:0000256" key="1">
    <source>
        <dbReference type="ARBA" id="ARBA00023015"/>
    </source>
</evidence>
<dbReference type="Gene3D" id="1.10.10.10">
    <property type="entry name" value="Winged helix-like DNA-binding domain superfamily/Winged helix DNA-binding domain"/>
    <property type="match status" value="1"/>
</dbReference>
<keyword evidence="3" id="KW-0804">Transcription</keyword>
<name>A0A1H2UUC5_9BACI</name>
<proteinExistence type="predicted"/>
<dbReference type="SUPFAM" id="SSF46785">
    <property type="entry name" value="Winged helix' DNA-binding domain"/>
    <property type="match status" value="1"/>
</dbReference>
<dbReference type="OrthoDB" id="9791143at2"/>
<keyword evidence="1" id="KW-0805">Transcription regulation</keyword>
<evidence type="ECO:0000256" key="3">
    <source>
        <dbReference type="ARBA" id="ARBA00023163"/>
    </source>
</evidence>